<accession>B5Y9K2</accession>
<evidence type="ECO:0000259" key="16">
    <source>
        <dbReference type="PROSITE" id="PS51711"/>
    </source>
</evidence>
<feature type="transmembrane region" description="Helical" evidence="15">
    <location>
        <begin position="501"/>
        <end position="520"/>
    </location>
</feature>
<keyword evidence="4 15" id="KW-0410">Iron transport</keyword>
<dbReference type="Proteomes" id="UP000001732">
    <property type="component" value="Chromosome"/>
</dbReference>
<dbReference type="PANTHER" id="PTHR43185">
    <property type="entry name" value="FERROUS IRON TRANSPORT PROTEIN B"/>
    <property type="match status" value="1"/>
</dbReference>
<dbReference type="NCBIfam" id="TIGR00231">
    <property type="entry name" value="small_GTP"/>
    <property type="match status" value="1"/>
</dbReference>
<evidence type="ECO:0000256" key="4">
    <source>
        <dbReference type="ARBA" id="ARBA00022496"/>
    </source>
</evidence>
<dbReference type="RefSeq" id="WP_012543560.1">
    <property type="nucleotide sequence ID" value="NC_011295.1"/>
</dbReference>
<dbReference type="eggNOG" id="COG0370">
    <property type="taxonomic scope" value="Bacteria"/>
</dbReference>
<keyword evidence="14" id="KW-0479">Metal-binding</keyword>
<dbReference type="EMBL" id="CP001145">
    <property type="protein sequence ID" value="ACI16908.1"/>
    <property type="molecule type" value="Genomic_DNA"/>
</dbReference>
<feature type="binding site" evidence="14">
    <location>
        <position position="45"/>
    </location>
    <ligand>
        <name>Mg(2+)</name>
        <dbReference type="ChEBI" id="CHEBI:18420"/>
        <label>2</label>
    </ligand>
</feature>
<keyword evidence="11 15" id="KW-0472">Membrane</keyword>
<keyword evidence="7 15" id="KW-1133">Transmembrane helix</keyword>
<feature type="transmembrane region" description="Helical" evidence="15">
    <location>
        <begin position="272"/>
        <end position="295"/>
    </location>
</feature>
<dbReference type="InterPro" id="IPR030389">
    <property type="entry name" value="G_FEOB_dom"/>
</dbReference>
<keyword evidence="18" id="KW-1185">Reference proteome</keyword>
<feature type="transmembrane region" description="Helical" evidence="15">
    <location>
        <begin position="301"/>
        <end position="320"/>
    </location>
</feature>
<sequence>MSMSCHDASGDDTLNADAKVSSGIKRIVLVGNPNCGKSTLFNLITGMSVHVGNWPGVTVDVKMAQWKVNGEIWEVVDLPGSYSLLGKNADEQVTSSFLLSQEYDVILNVVDSTSLERSLMLTLELLDLQKPLVVALNFIDELEKSGATVDAEKLSEELGLPVVLISALKGINIDGLKQALKNARVPKLVPFNRSLENLIATLQNKDSLGRFEAISTISNEQTDMDEIMGHLDGLHPQEHIAMERYRKAHQIATVVMKKLPEKWKWSDMLDHVLLHPLVGIPTFVIILYLLFKIIFAVGQPLTDLVAEAISWLSAVVTAYLPSGLIKDFIQNALFGGVGNVISFVPLVFVMFFTVGLLENSGYMARASLIMDRPLSRFGLSGKSFISLILGFGCNVPAILSTRAIDDPVERKIASMVIPLIPCNARLPVLTVLGAALFGPRALGVVLFCYVLSVFFSLLLAFAFRSVAFKRMPTFFALEMPPYRMPSLKMTTKLAWFRTKDFLHKAFTVVLLATVVFWILLTFPLGEDLSQSYVARIGMFLSQTVFKPLGFNWQMSSALLMGLAAKEAVLSSLGQLYQASGSALVSTLSGAFSVPSGIAFMVFFVLYVPCIATLAALRKEVGVKWTVVQLLVQLIVAYLVSIGAYYLSYLLFA</sequence>
<dbReference type="Pfam" id="PF07670">
    <property type="entry name" value="Gate"/>
    <property type="match status" value="2"/>
</dbReference>
<dbReference type="Pfam" id="PF07664">
    <property type="entry name" value="FeoB_C"/>
    <property type="match status" value="1"/>
</dbReference>
<organism evidence="17 18">
    <name type="scientific">Coprothermobacter proteolyticus (strain ATCC 35245 / DSM 5265 / OCM 4 / BT)</name>
    <dbReference type="NCBI Taxonomy" id="309798"/>
    <lineage>
        <taxon>Bacteria</taxon>
        <taxon>Pseudomonadati</taxon>
        <taxon>Coprothermobacterota</taxon>
        <taxon>Coprothermobacteria</taxon>
        <taxon>Coprothermobacterales</taxon>
        <taxon>Coprothermobacteraceae</taxon>
        <taxon>Coprothermobacter</taxon>
    </lineage>
</organism>
<comment type="subcellular location">
    <subcellularLocation>
        <location evidence="15">Cell inner membrane</location>
        <topology evidence="15">Multi-pass membrane protein</topology>
    </subcellularLocation>
    <subcellularLocation>
        <location evidence="1">Cell membrane</location>
        <topology evidence="1">Multi-pass membrane protein</topology>
    </subcellularLocation>
</comment>
<dbReference type="NCBIfam" id="TIGR00437">
    <property type="entry name" value="feoB"/>
    <property type="match status" value="1"/>
</dbReference>
<feature type="binding site" evidence="13">
    <location>
        <begin position="31"/>
        <end position="38"/>
    </location>
    <ligand>
        <name>GTP</name>
        <dbReference type="ChEBI" id="CHEBI:37565"/>
        <label>1</label>
    </ligand>
</feature>
<dbReference type="CDD" id="cd01879">
    <property type="entry name" value="FeoB"/>
    <property type="match status" value="1"/>
</dbReference>
<evidence type="ECO:0000256" key="1">
    <source>
        <dbReference type="ARBA" id="ARBA00004651"/>
    </source>
</evidence>
<keyword evidence="3" id="KW-1003">Cell membrane</keyword>
<dbReference type="Pfam" id="PF02421">
    <property type="entry name" value="FeoB_N"/>
    <property type="match status" value="1"/>
</dbReference>
<evidence type="ECO:0000256" key="13">
    <source>
        <dbReference type="PIRSR" id="PIRSR603373-1"/>
    </source>
</evidence>
<protein>
    <recommendedName>
        <fullName evidence="12 15">Ferrous iron transport protein B</fullName>
    </recommendedName>
</protein>
<reference evidence="18" key="1">
    <citation type="submission" date="2008-08" db="EMBL/GenBank/DDBJ databases">
        <title>The complete genome sequence of Coprothermobacter proteolyticus strain ATCC 5245 / DSM 5265 / BT.</title>
        <authorList>
            <person name="Dodson R.J."/>
            <person name="Durkin A.S."/>
            <person name="Wu M."/>
            <person name="Eisen J."/>
            <person name="Sutton G."/>
        </authorList>
    </citation>
    <scope>NUCLEOTIDE SEQUENCE [LARGE SCALE GENOMIC DNA]</scope>
    <source>
        <strain evidence="18">ATCC 35245 / DSM 5265 / OCM 4 / BT</strain>
    </source>
</reference>
<evidence type="ECO:0000313" key="17">
    <source>
        <dbReference type="EMBL" id="ACI16908.1"/>
    </source>
</evidence>
<evidence type="ECO:0000256" key="14">
    <source>
        <dbReference type="PIRSR" id="PIRSR603373-2"/>
    </source>
</evidence>
<dbReference type="InterPro" id="IPR003373">
    <property type="entry name" value="Fe2_transport_prot-B"/>
</dbReference>
<feature type="binding site" evidence="14">
    <location>
        <position position="42"/>
    </location>
    <ligand>
        <name>Mg(2+)</name>
        <dbReference type="ChEBI" id="CHEBI:18420"/>
        <label>2</label>
    </ligand>
</feature>
<evidence type="ECO:0000256" key="5">
    <source>
        <dbReference type="ARBA" id="ARBA00022692"/>
    </source>
</evidence>
<dbReference type="AlphaFoldDB" id="B5Y9K2"/>
<evidence type="ECO:0000256" key="8">
    <source>
        <dbReference type="ARBA" id="ARBA00023004"/>
    </source>
</evidence>
<evidence type="ECO:0000256" key="12">
    <source>
        <dbReference type="NCBIfam" id="TIGR00437"/>
    </source>
</evidence>
<evidence type="ECO:0000256" key="6">
    <source>
        <dbReference type="ARBA" id="ARBA00022741"/>
    </source>
</evidence>
<dbReference type="PROSITE" id="PS51711">
    <property type="entry name" value="G_FEOB"/>
    <property type="match status" value="1"/>
</dbReference>
<feature type="transmembrane region" description="Helical" evidence="15">
    <location>
        <begin position="332"/>
        <end position="357"/>
    </location>
</feature>
<feature type="transmembrane region" description="Helical" evidence="15">
    <location>
        <begin position="377"/>
        <end position="400"/>
    </location>
</feature>
<keyword evidence="14" id="KW-0460">Magnesium</keyword>
<dbReference type="PANTHER" id="PTHR43185:SF1">
    <property type="entry name" value="FE(2+) TRANSPORTER FEOB"/>
    <property type="match status" value="1"/>
</dbReference>
<feature type="domain" description="FeoB-type G" evidence="16">
    <location>
        <begin position="24"/>
        <end position="186"/>
    </location>
</feature>
<evidence type="ECO:0000256" key="7">
    <source>
        <dbReference type="ARBA" id="ARBA00022989"/>
    </source>
</evidence>
<dbReference type="Gene3D" id="3.40.50.300">
    <property type="entry name" value="P-loop containing nucleotide triphosphate hydrolases"/>
    <property type="match status" value="1"/>
</dbReference>
<evidence type="ECO:0000313" key="18">
    <source>
        <dbReference type="Proteomes" id="UP000001732"/>
    </source>
</evidence>
<feature type="transmembrane region" description="Helical" evidence="15">
    <location>
        <begin position="629"/>
        <end position="651"/>
    </location>
</feature>
<keyword evidence="6 13" id="KW-0547">Nucleotide-binding</keyword>
<feature type="transmembrane region" description="Helical" evidence="15">
    <location>
        <begin position="596"/>
        <end position="617"/>
    </location>
</feature>
<feature type="binding site" evidence="14">
    <location>
        <position position="46"/>
    </location>
    <ligand>
        <name>Mg(2+)</name>
        <dbReference type="ChEBI" id="CHEBI:18420"/>
        <label>2</label>
    </ligand>
</feature>
<proteinExistence type="inferred from homology"/>
<keyword evidence="9" id="KW-0406">Ion transport</keyword>
<evidence type="ECO:0000256" key="15">
    <source>
        <dbReference type="RuleBase" id="RU362098"/>
    </source>
</evidence>
<evidence type="ECO:0000256" key="9">
    <source>
        <dbReference type="ARBA" id="ARBA00023065"/>
    </source>
</evidence>
<dbReference type="GO" id="GO:0005525">
    <property type="term" value="F:GTP binding"/>
    <property type="evidence" value="ECO:0007669"/>
    <property type="project" value="UniProtKB-KW"/>
</dbReference>
<dbReference type="GO" id="GO:0015093">
    <property type="term" value="F:ferrous iron transmembrane transporter activity"/>
    <property type="evidence" value="ECO:0007669"/>
    <property type="project" value="UniProtKB-UniRule"/>
</dbReference>
<feature type="binding site" evidence="13">
    <location>
        <begin position="137"/>
        <end position="140"/>
    </location>
    <ligand>
        <name>GTP</name>
        <dbReference type="ChEBI" id="CHEBI:37565"/>
        <label>1</label>
    </ligand>
</feature>
<dbReference type="SUPFAM" id="SSF52540">
    <property type="entry name" value="P-loop containing nucleoside triphosphate hydrolases"/>
    <property type="match status" value="1"/>
</dbReference>
<dbReference type="STRING" id="309798.COPRO5265_1140"/>
<keyword evidence="8 15" id="KW-0408">Iron</keyword>
<evidence type="ECO:0000256" key="11">
    <source>
        <dbReference type="ARBA" id="ARBA00023136"/>
    </source>
</evidence>
<gene>
    <name evidence="17" type="primary">feoB</name>
    <name evidence="17" type="ordered locus">COPRO5265_1140</name>
</gene>
<dbReference type="GO" id="GO:0046872">
    <property type="term" value="F:metal ion binding"/>
    <property type="evidence" value="ECO:0007669"/>
    <property type="project" value="UniProtKB-KW"/>
</dbReference>
<reference evidence="17 18" key="2">
    <citation type="journal article" date="2014" name="Genome Announc.">
        <title>Complete Genome Sequence of Coprothermobacter proteolyticus DSM 5265.</title>
        <authorList>
            <person name="Alexiev A."/>
            <person name="Coil D.A."/>
            <person name="Badger J.H."/>
            <person name="Enticknap J."/>
            <person name="Ward N."/>
            <person name="Robb F.T."/>
            <person name="Eisen J.A."/>
        </authorList>
    </citation>
    <scope>NUCLEOTIDE SEQUENCE [LARGE SCALE GENOMIC DNA]</scope>
    <source>
        <strain evidence="18">ATCC 35245 / DSM 5265 / OCM 4 / BT</strain>
    </source>
</reference>
<comment type="function">
    <text evidence="15">Probable transporter of a GTP-driven Fe(2+) uptake system.</text>
</comment>
<dbReference type="InterPro" id="IPR011642">
    <property type="entry name" value="Gate_dom"/>
</dbReference>
<keyword evidence="10 13" id="KW-0342">GTP-binding</keyword>
<dbReference type="InterPro" id="IPR005225">
    <property type="entry name" value="Small_GTP-bd"/>
</dbReference>
<dbReference type="GO" id="GO:0005886">
    <property type="term" value="C:plasma membrane"/>
    <property type="evidence" value="ECO:0007669"/>
    <property type="project" value="UniProtKB-SubCell"/>
</dbReference>
<feature type="binding site" evidence="13">
    <location>
        <begin position="56"/>
        <end position="60"/>
    </location>
    <ligand>
        <name>GTP</name>
        <dbReference type="ChEBI" id="CHEBI:37565"/>
        <label>1</label>
    </ligand>
</feature>
<name>B5Y9K2_COPPD</name>
<feature type="binding site" evidence="13">
    <location>
        <begin position="77"/>
        <end position="80"/>
    </location>
    <ligand>
        <name>GTP</name>
        <dbReference type="ChEBI" id="CHEBI:37565"/>
        <label>1</label>
    </ligand>
</feature>
<evidence type="ECO:0000256" key="3">
    <source>
        <dbReference type="ARBA" id="ARBA00022475"/>
    </source>
</evidence>
<evidence type="ECO:0000256" key="10">
    <source>
        <dbReference type="ARBA" id="ARBA00023134"/>
    </source>
</evidence>
<dbReference type="InterPro" id="IPR011640">
    <property type="entry name" value="Fe2_transport_prot_B_C"/>
</dbReference>
<feature type="transmembrane region" description="Helical" evidence="15">
    <location>
        <begin position="441"/>
        <end position="463"/>
    </location>
</feature>
<dbReference type="InterPro" id="IPR050860">
    <property type="entry name" value="FeoB_GTPase"/>
</dbReference>
<comment type="similarity">
    <text evidence="15">Belongs to the TRAFAC class TrmE-Era-EngA-EngB-Septin-like GTPase superfamily. FeoB GTPase (TC 9.A.8) family.</text>
</comment>
<dbReference type="KEGG" id="cpo:COPRO5265_1140"/>
<evidence type="ECO:0000256" key="2">
    <source>
        <dbReference type="ARBA" id="ARBA00022448"/>
    </source>
</evidence>
<dbReference type="InterPro" id="IPR027417">
    <property type="entry name" value="P-loop_NTPase"/>
</dbReference>
<keyword evidence="2 15" id="KW-0813">Transport</keyword>
<keyword evidence="5 15" id="KW-0812">Transmembrane</keyword>